<keyword evidence="8 12" id="KW-0812">Transmembrane</keyword>
<feature type="transmembrane region" description="Helical" evidence="12">
    <location>
        <begin position="12"/>
        <end position="34"/>
    </location>
</feature>
<feature type="region of interest" description="Disordered" evidence="13">
    <location>
        <begin position="44"/>
        <end position="69"/>
    </location>
</feature>
<evidence type="ECO:0000256" key="11">
    <source>
        <dbReference type="ARBA" id="ARBA00023136"/>
    </source>
</evidence>
<evidence type="ECO:0000256" key="12">
    <source>
        <dbReference type="RuleBase" id="RU363101"/>
    </source>
</evidence>
<dbReference type="InterPro" id="IPR052075">
    <property type="entry name" value="Heme_exporter_D"/>
</dbReference>
<evidence type="ECO:0000256" key="3">
    <source>
        <dbReference type="ARBA" id="ARBA00008741"/>
    </source>
</evidence>
<dbReference type="PANTHER" id="PTHR37531:SF1">
    <property type="entry name" value="HEME EXPORTER PROTEIN D"/>
    <property type="match status" value="1"/>
</dbReference>
<evidence type="ECO:0000256" key="1">
    <source>
        <dbReference type="ARBA" id="ARBA00002442"/>
    </source>
</evidence>
<keyword evidence="7 12" id="KW-0997">Cell inner membrane</keyword>
<evidence type="ECO:0000313" key="15">
    <source>
        <dbReference type="EMBL" id="CAD1790885.1"/>
    </source>
</evidence>
<gene>
    <name evidence="14" type="primary">ccmD</name>
    <name evidence="14" type="ORF">XSP_001778</name>
</gene>
<dbReference type="GO" id="GO:0015886">
    <property type="term" value="P:heme transport"/>
    <property type="evidence" value="ECO:0007669"/>
    <property type="project" value="InterPro"/>
</dbReference>
<keyword evidence="10 12" id="KW-1133">Transmembrane helix</keyword>
<dbReference type="KEGG" id="xeu:XSP_001778"/>
<keyword evidence="9 12" id="KW-0201">Cytochrome c-type biogenesis</keyword>
<dbReference type="GO" id="GO:0005886">
    <property type="term" value="C:plasma membrane"/>
    <property type="evidence" value="ECO:0007669"/>
    <property type="project" value="UniProtKB-SubCell"/>
</dbReference>
<comment type="subcellular location">
    <subcellularLocation>
        <location evidence="2 12">Cell inner membrane</location>
        <topology evidence="2 12">Single-pass membrane protein</topology>
    </subcellularLocation>
</comment>
<dbReference type="Proteomes" id="UP000515493">
    <property type="component" value="Chromosome"/>
</dbReference>
<protein>
    <recommendedName>
        <fullName evidence="4 12">Heme exporter protein D</fullName>
    </recommendedName>
</protein>
<reference evidence="14 16" key="1">
    <citation type="submission" date="2020-07" db="EMBL/GenBank/DDBJ databases">
        <authorList>
            <person name="Teixeira M."/>
        </authorList>
    </citation>
    <scope>NUCLEOTIDE SEQUENCE</scope>
    <source>
        <strain evidence="15">1</strain>
        <strain evidence="14">Xanthomonas sp. CPBF 367</strain>
    </source>
</reference>
<dbReference type="EMBL" id="LR861803">
    <property type="protein sequence ID" value="CAD1790885.1"/>
    <property type="molecule type" value="Genomic_DNA"/>
</dbReference>
<evidence type="ECO:0000256" key="2">
    <source>
        <dbReference type="ARBA" id="ARBA00004377"/>
    </source>
</evidence>
<dbReference type="PANTHER" id="PTHR37531">
    <property type="entry name" value="HEME EXPORTER PROTEIN D"/>
    <property type="match status" value="1"/>
</dbReference>
<organism evidence="14">
    <name type="scientific">Xanthomonas euroxanthea</name>
    <dbReference type="NCBI Taxonomy" id="2259622"/>
    <lineage>
        <taxon>Bacteria</taxon>
        <taxon>Pseudomonadati</taxon>
        <taxon>Pseudomonadota</taxon>
        <taxon>Gammaproteobacteria</taxon>
        <taxon>Lysobacterales</taxon>
        <taxon>Lysobacteraceae</taxon>
        <taxon>Xanthomonas</taxon>
    </lineage>
</organism>
<dbReference type="InterPro" id="IPR007078">
    <property type="entry name" value="Haem_export_protD_CcmD"/>
</dbReference>
<evidence type="ECO:0000313" key="14">
    <source>
        <dbReference type="EMBL" id="CAD0324135.1"/>
    </source>
</evidence>
<accession>A0A8E4G5K6</accession>
<evidence type="ECO:0000256" key="6">
    <source>
        <dbReference type="ARBA" id="ARBA00022475"/>
    </source>
</evidence>
<dbReference type="GO" id="GO:1903607">
    <property type="term" value="P:cytochrome c biosynthetic process"/>
    <property type="evidence" value="ECO:0007669"/>
    <property type="project" value="TreeGrafter"/>
</dbReference>
<dbReference type="RefSeq" id="WP_119132183.1">
    <property type="nucleotide sequence ID" value="NZ_LR861803.1"/>
</dbReference>
<dbReference type="AlphaFoldDB" id="A0A8E4G5K6"/>
<evidence type="ECO:0000256" key="4">
    <source>
        <dbReference type="ARBA" id="ARBA00016461"/>
    </source>
</evidence>
<keyword evidence="5 12" id="KW-0813">Transport</keyword>
<keyword evidence="11 12" id="KW-0472">Membrane</keyword>
<evidence type="ECO:0000256" key="13">
    <source>
        <dbReference type="SAM" id="MobiDB-lite"/>
    </source>
</evidence>
<keyword evidence="6 12" id="KW-1003">Cell membrane</keyword>
<evidence type="ECO:0000256" key="8">
    <source>
        <dbReference type="ARBA" id="ARBA00022692"/>
    </source>
</evidence>
<sequence>MTTLLAMGGYGQYVWTAYALFVLVLLADLASPWLRRRRLPRELRGQLQRQAPRRPRDVAAAAPLEREAP</sequence>
<evidence type="ECO:0000313" key="16">
    <source>
        <dbReference type="Proteomes" id="UP000515493"/>
    </source>
</evidence>
<evidence type="ECO:0000256" key="9">
    <source>
        <dbReference type="ARBA" id="ARBA00022748"/>
    </source>
</evidence>
<comment type="function">
    <text evidence="1 12">Required for the export of heme to the periplasm for the biogenesis of c-type cytochromes.</text>
</comment>
<evidence type="ECO:0000256" key="5">
    <source>
        <dbReference type="ARBA" id="ARBA00022448"/>
    </source>
</evidence>
<dbReference type="EMBL" id="LR824641">
    <property type="protein sequence ID" value="CAD0324135.1"/>
    <property type="molecule type" value="Genomic_DNA"/>
</dbReference>
<proteinExistence type="inferred from homology"/>
<comment type="similarity">
    <text evidence="3 12">Belongs to the CcmD/CycX/HelD family.</text>
</comment>
<evidence type="ECO:0000256" key="7">
    <source>
        <dbReference type="ARBA" id="ARBA00022519"/>
    </source>
</evidence>
<dbReference type="NCBIfam" id="TIGR03141">
    <property type="entry name" value="cytochro_ccmD"/>
    <property type="match status" value="1"/>
</dbReference>
<dbReference type="Pfam" id="PF04995">
    <property type="entry name" value="CcmD"/>
    <property type="match status" value="1"/>
</dbReference>
<name>A0A8E4G5K6_9XANT</name>
<dbReference type="GO" id="GO:0017004">
    <property type="term" value="P:cytochrome complex assembly"/>
    <property type="evidence" value="ECO:0007669"/>
    <property type="project" value="UniProtKB-KW"/>
</dbReference>
<dbReference type="GeneID" id="79389095"/>
<evidence type="ECO:0000256" key="10">
    <source>
        <dbReference type="ARBA" id="ARBA00022989"/>
    </source>
</evidence>